<feature type="transmembrane region" description="Helical" evidence="14">
    <location>
        <begin position="166"/>
        <end position="184"/>
    </location>
</feature>
<keyword evidence="17" id="KW-1185">Reference proteome</keyword>
<feature type="transmembrane region" description="Helical" evidence="14">
    <location>
        <begin position="406"/>
        <end position="428"/>
    </location>
</feature>
<dbReference type="InterPro" id="IPR027256">
    <property type="entry name" value="P-typ_ATPase_IB"/>
</dbReference>
<dbReference type="Gene3D" id="3.40.50.1000">
    <property type="entry name" value="HAD superfamily/HAD-like"/>
    <property type="match status" value="1"/>
</dbReference>
<protein>
    <recommendedName>
        <fullName evidence="3">P-type Cu(+) transporter</fullName>
        <ecNumber evidence="3">7.2.2.8</ecNumber>
    </recommendedName>
</protein>
<dbReference type="InterPro" id="IPR059000">
    <property type="entry name" value="ATPase_P-type_domA"/>
</dbReference>
<evidence type="ECO:0000256" key="14">
    <source>
        <dbReference type="RuleBase" id="RU362081"/>
    </source>
</evidence>
<dbReference type="SUPFAM" id="SSF55008">
    <property type="entry name" value="HMA, heavy metal-associated domain"/>
    <property type="match status" value="2"/>
</dbReference>
<keyword evidence="7" id="KW-0406">Ion transport</keyword>
<dbReference type="HOGENOM" id="CLU_001771_0_3_9"/>
<dbReference type="SUPFAM" id="SSF81653">
    <property type="entry name" value="Calcium ATPase, transduction domain A"/>
    <property type="match status" value="1"/>
</dbReference>
<dbReference type="GO" id="GO:0005524">
    <property type="term" value="F:ATP binding"/>
    <property type="evidence" value="ECO:0007669"/>
    <property type="project" value="UniProtKB-UniRule"/>
</dbReference>
<evidence type="ECO:0000256" key="8">
    <source>
        <dbReference type="ARBA" id="ARBA00022840"/>
    </source>
</evidence>
<evidence type="ECO:0000256" key="5">
    <source>
        <dbReference type="ARBA" id="ARBA00022723"/>
    </source>
</evidence>
<evidence type="ECO:0000256" key="2">
    <source>
        <dbReference type="ARBA" id="ARBA00006024"/>
    </source>
</evidence>
<dbReference type="CDD" id="cd02094">
    <property type="entry name" value="P-type_ATPase_Cu-like"/>
    <property type="match status" value="1"/>
</dbReference>
<dbReference type="SFLD" id="SFLDF00027">
    <property type="entry name" value="p-type_atpase"/>
    <property type="match status" value="1"/>
</dbReference>
<dbReference type="PANTHER" id="PTHR43520">
    <property type="entry name" value="ATP7, ISOFORM B"/>
    <property type="match status" value="1"/>
</dbReference>
<evidence type="ECO:0000256" key="1">
    <source>
        <dbReference type="ARBA" id="ARBA00004651"/>
    </source>
</evidence>
<dbReference type="InterPro" id="IPR018303">
    <property type="entry name" value="ATPase_P-typ_P_site"/>
</dbReference>
<dbReference type="PANTHER" id="PTHR43520:SF8">
    <property type="entry name" value="P-TYPE CU(+) TRANSPORTER"/>
    <property type="match status" value="1"/>
</dbReference>
<dbReference type="Gene3D" id="3.30.70.100">
    <property type="match status" value="2"/>
</dbReference>
<dbReference type="Pfam" id="PF00122">
    <property type="entry name" value="E1-E2_ATPase"/>
    <property type="match status" value="1"/>
</dbReference>
<dbReference type="GO" id="GO:0005886">
    <property type="term" value="C:plasma membrane"/>
    <property type="evidence" value="ECO:0007669"/>
    <property type="project" value="UniProtKB-SubCell"/>
</dbReference>
<dbReference type="NCBIfam" id="TIGR01525">
    <property type="entry name" value="ATPase-IB_hvy"/>
    <property type="match status" value="1"/>
</dbReference>
<feature type="domain" description="HMA" evidence="15">
    <location>
        <begin position="79"/>
        <end position="145"/>
    </location>
</feature>
<dbReference type="SUPFAM" id="SSF56784">
    <property type="entry name" value="HAD-like"/>
    <property type="match status" value="1"/>
</dbReference>
<dbReference type="Pfam" id="PF00702">
    <property type="entry name" value="Hydrolase"/>
    <property type="match status" value="1"/>
</dbReference>
<dbReference type="PROSITE" id="PS00154">
    <property type="entry name" value="ATPASE_E1_E2"/>
    <property type="match status" value="1"/>
</dbReference>
<gene>
    <name evidence="16" type="ordered locus">Sulac_1308</name>
</gene>
<dbReference type="PRINTS" id="PR00119">
    <property type="entry name" value="CATATPASE"/>
</dbReference>
<keyword evidence="5 14" id="KW-0479">Metal-binding</keyword>
<keyword evidence="9" id="KW-1278">Translocase</keyword>
<keyword evidence="12 14" id="KW-0472">Membrane</keyword>
<dbReference type="GO" id="GO:0005507">
    <property type="term" value="F:copper ion binding"/>
    <property type="evidence" value="ECO:0007669"/>
    <property type="project" value="TreeGrafter"/>
</dbReference>
<keyword evidence="7" id="KW-0813">Transport</keyword>
<feature type="domain" description="HMA" evidence="15">
    <location>
        <begin position="11"/>
        <end position="77"/>
    </location>
</feature>
<dbReference type="InterPro" id="IPR001757">
    <property type="entry name" value="P_typ_ATPase"/>
</dbReference>
<dbReference type="InterPro" id="IPR036412">
    <property type="entry name" value="HAD-like_sf"/>
</dbReference>
<proteinExistence type="inferred from homology"/>
<dbReference type="Proteomes" id="UP000005439">
    <property type="component" value="Chromosome"/>
</dbReference>
<dbReference type="AlphaFoldDB" id="G8TVW1"/>
<dbReference type="GO" id="GO:0140581">
    <property type="term" value="F:P-type monovalent copper transporter activity"/>
    <property type="evidence" value="ECO:0007669"/>
    <property type="project" value="UniProtKB-EC"/>
</dbReference>
<dbReference type="PROSITE" id="PS50846">
    <property type="entry name" value="HMA_2"/>
    <property type="match status" value="2"/>
</dbReference>
<keyword evidence="6 14" id="KW-0547">Nucleotide-binding</keyword>
<feature type="transmembrane region" description="Helical" evidence="14">
    <location>
        <begin position="774"/>
        <end position="794"/>
    </location>
</feature>
<dbReference type="InterPro" id="IPR023214">
    <property type="entry name" value="HAD_sf"/>
</dbReference>
<comment type="catalytic activity">
    <reaction evidence="13">
        <text>Cu(+)(in) + ATP + H2O = Cu(+)(out) + ADP + phosphate + H(+)</text>
        <dbReference type="Rhea" id="RHEA:25792"/>
        <dbReference type="ChEBI" id="CHEBI:15377"/>
        <dbReference type="ChEBI" id="CHEBI:15378"/>
        <dbReference type="ChEBI" id="CHEBI:30616"/>
        <dbReference type="ChEBI" id="CHEBI:43474"/>
        <dbReference type="ChEBI" id="CHEBI:49552"/>
        <dbReference type="ChEBI" id="CHEBI:456216"/>
        <dbReference type="EC" id="7.2.2.8"/>
    </reaction>
</comment>
<keyword evidence="4 14" id="KW-0812">Transmembrane</keyword>
<dbReference type="InterPro" id="IPR023299">
    <property type="entry name" value="ATPase_P-typ_cyto_dom_N"/>
</dbReference>
<reference evidence="16 17" key="2">
    <citation type="journal article" date="2012" name="Stand. Genomic Sci.">
        <title>Complete genome sequence of the moderately thermophilic mineral-sulfide-oxidizing firmicute Sulfobacillus acidophilus type strain (NAL(T)).</title>
        <authorList>
            <person name="Anderson I."/>
            <person name="Chertkov O."/>
            <person name="Chen A."/>
            <person name="Saunders E."/>
            <person name="Lapidus A."/>
            <person name="Nolan M."/>
            <person name="Lucas S."/>
            <person name="Hammon N."/>
            <person name="Deshpande S."/>
            <person name="Cheng J.F."/>
            <person name="Han C."/>
            <person name="Tapia R."/>
            <person name="Goodwin L.A."/>
            <person name="Pitluck S."/>
            <person name="Liolios K."/>
            <person name="Pagani I."/>
            <person name="Ivanova N."/>
            <person name="Mikhailova N."/>
            <person name="Pati A."/>
            <person name="Palaniappan K."/>
            <person name="Land M."/>
            <person name="Pan C."/>
            <person name="Rohde M."/>
            <person name="Pukall R."/>
            <person name="Goker M."/>
            <person name="Detter J.C."/>
            <person name="Woyke T."/>
            <person name="Bristow J."/>
            <person name="Eisen J.A."/>
            <person name="Markowitz V."/>
            <person name="Hugenholtz P."/>
            <person name="Kyrpides N.C."/>
            <person name="Klenk H.P."/>
            <person name="Mavromatis K."/>
        </authorList>
    </citation>
    <scope>NUCLEOTIDE SEQUENCE [LARGE SCALE GENOMIC DNA]</scope>
    <source>
        <strain evidence="17">ATCC 700253 / DSM 10332 / NAL</strain>
    </source>
</reference>
<dbReference type="EC" id="7.2.2.8" evidence="3"/>
<dbReference type="InterPro" id="IPR023298">
    <property type="entry name" value="ATPase_P-typ_TM_dom_sf"/>
</dbReference>
<evidence type="ECO:0000256" key="4">
    <source>
        <dbReference type="ARBA" id="ARBA00022692"/>
    </source>
</evidence>
<dbReference type="SUPFAM" id="SSF81665">
    <property type="entry name" value="Calcium ATPase, transmembrane domain M"/>
    <property type="match status" value="1"/>
</dbReference>
<sequence>MAVTPESQNDQTVTVEIGGMTCASCALSIEKALNHLPGVGRAEVNLALERADIRFDPATAPIPELVDTITQLGYTVRQDSITLMVPGMDEEPLRERAEQVAQRITGVVAARGNLATGTLTVDFLRGVVEIPEIIARLADAGITARVVGNDQMDARALEMAESRQRLVSAVILTVPIWLAMLHTMTGLGPRWLGEPWVLAVLATAVEWGPGFPFIKRAYLNLRHKNANMDVLVAVGTLAAWGLSLYDLKVHGPLYFDSSATVITLVLVGKYLESVAKGRTGQALTELLALRPASARRQTASGDWESVAVELIQVGDRVQLRAGDRVPVDGRVLEGHSAVDESMLTGEPWPVPKGPGDPVTAGTMNGSGTLVMEAQRVGRDTALAQIVRVVEMAQAHKAPVQRLADRIANVFVPTVMTIALLTFLGWGLATHDWRASALIAVAVLVVACPCALGLATPTAVMVGSGLAARQGILFRSAEALERASQVDIVAFDKTGTLTVGRPEVEEILTAPGVSAGELMAWAAAIEKASSHPLARAVLSYAEDHRLAVPEGESIYTEPGQGMVGYIGSQEILVGNLKLLTAYGVIPDETVIRKVDQRLKSGASAIWVAQDGQWRGVVVVADTLRPEARDTVKRLQRQGLDVALLTGDQKETAHSVAQRLGIHRVAAELLPEAKAETVREWQAAGHRVLMVGDGINDAPALATADVGVAIGTGTDVAIESADITLLGDDLSGVVRMLVIARKSLGKIRQNLFWAMIYNVLMIPLAAFGFLSPMVAGAAMAFSSVSVVSNSLLLRMARLPRTRQRPLAKPS</sequence>
<evidence type="ECO:0000313" key="16">
    <source>
        <dbReference type="EMBL" id="AEW04805.1"/>
    </source>
</evidence>
<comment type="similarity">
    <text evidence="2 14">Belongs to the cation transport ATPase (P-type) (TC 3.A.3) family. Type IB subfamily.</text>
</comment>
<keyword evidence="11" id="KW-0186">Copper</keyword>
<dbReference type="GO" id="GO:0016887">
    <property type="term" value="F:ATP hydrolysis activity"/>
    <property type="evidence" value="ECO:0007669"/>
    <property type="project" value="InterPro"/>
</dbReference>
<evidence type="ECO:0000313" key="17">
    <source>
        <dbReference type="Proteomes" id="UP000005439"/>
    </source>
</evidence>
<feature type="transmembrane region" description="Helical" evidence="14">
    <location>
        <begin position="196"/>
        <end position="214"/>
    </location>
</feature>
<dbReference type="CDD" id="cd00371">
    <property type="entry name" value="HMA"/>
    <property type="match status" value="1"/>
</dbReference>
<dbReference type="InterPro" id="IPR008250">
    <property type="entry name" value="ATPase_P-typ_transduc_dom_A_sf"/>
</dbReference>
<evidence type="ECO:0000256" key="12">
    <source>
        <dbReference type="ARBA" id="ARBA00023136"/>
    </source>
</evidence>
<dbReference type="InterPro" id="IPR006121">
    <property type="entry name" value="HMA_dom"/>
</dbReference>
<dbReference type="InterPro" id="IPR036163">
    <property type="entry name" value="HMA_dom_sf"/>
</dbReference>
<evidence type="ECO:0000259" key="15">
    <source>
        <dbReference type="PROSITE" id="PS50846"/>
    </source>
</evidence>
<dbReference type="InterPro" id="IPR044492">
    <property type="entry name" value="P_typ_ATPase_HD_dom"/>
</dbReference>
<name>G8TVW1_SULAD</name>
<keyword evidence="7" id="KW-0187">Copper transport</keyword>
<dbReference type="Gene3D" id="2.70.150.10">
    <property type="entry name" value="Calcium-transporting ATPase, cytoplasmic transduction domain A"/>
    <property type="match status" value="1"/>
</dbReference>
<evidence type="ECO:0000256" key="11">
    <source>
        <dbReference type="ARBA" id="ARBA00023008"/>
    </source>
</evidence>
<evidence type="ECO:0000256" key="7">
    <source>
        <dbReference type="ARBA" id="ARBA00022796"/>
    </source>
</evidence>
<accession>G8TVW1</accession>
<dbReference type="GO" id="GO:0043682">
    <property type="term" value="F:P-type divalent copper transporter activity"/>
    <property type="evidence" value="ECO:0007669"/>
    <property type="project" value="TreeGrafter"/>
</dbReference>
<dbReference type="Pfam" id="PF00403">
    <property type="entry name" value="HMA"/>
    <property type="match status" value="1"/>
</dbReference>
<dbReference type="STRING" id="679936.Sulac_1308"/>
<dbReference type="KEGG" id="sap:Sulac_1308"/>
<evidence type="ECO:0000256" key="9">
    <source>
        <dbReference type="ARBA" id="ARBA00022967"/>
    </source>
</evidence>
<dbReference type="GO" id="GO:0055070">
    <property type="term" value="P:copper ion homeostasis"/>
    <property type="evidence" value="ECO:0007669"/>
    <property type="project" value="TreeGrafter"/>
</dbReference>
<evidence type="ECO:0000256" key="13">
    <source>
        <dbReference type="ARBA" id="ARBA00049289"/>
    </source>
</evidence>
<reference evidence="17" key="1">
    <citation type="submission" date="2011-12" db="EMBL/GenBank/DDBJ databases">
        <title>The complete genome of chromosome of Sulfobacillus acidophilus DSM 10332.</title>
        <authorList>
            <person name="Lucas S."/>
            <person name="Han J."/>
            <person name="Lapidus A."/>
            <person name="Bruce D."/>
            <person name="Goodwin L."/>
            <person name="Pitluck S."/>
            <person name="Peters L."/>
            <person name="Kyrpides N."/>
            <person name="Mavromatis K."/>
            <person name="Ivanova N."/>
            <person name="Mikhailova N."/>
            <person name="Chertkov O."/>
            <person name="Saunders E."/>
            <person name="Detter J.C."/>
            <person name="Tapia R."/>
            <person name="Han C."/>
            <person name="Land M."/>
            <person name="Hauser L."/>
            <person name="Markowitz V."/>
            <person name="Cheng J.-F."/>
            <person name="Hugenholtz P."/>
            <person name="Woyke T."/>
            <person name="Wu D."/>
            <person name="Pukall R."/>
            <person name="Gehrich-Schroeter G."/>
            <person name="Schneider S."/>
            <person name="Klenk H.-P."/>
            <person name="Eisen J.A."/>
        </authorList>
    </citation>
    <scope>NUCLEOTIDE SEQUENCE [LARGE SCALE GENOMIC DNA]</scope>
    <source>
        <strain evidence="17">ATCC 700253 / DSM 10332 / NAL</strain>
    </source>
</reference>
<dbReference type="FunFam" id="2.70.150.10:FF:000002">
    <property type="entry name" value="Copper-transporting ATPase 1, putative"/>
    <property type="match status" value="1"/>
</dbReference>
<dbReference type="SFLD" id="SFLDS00003">
    <property type="entry name" value="Haloacid_Dehalogenase"/>
    <property type="match status" value="1"/>
</dbReference>
<dbReference type="NCBIfam" id="TIGR01511">
    <property type="entry name" value="ATPase-IB1_Cu"/>
    <property type="match status" value="1"/>
</dbReference>
<dbReference type="InterPro" id="IPR017969">
    <property type="entry name" value="Heavy-metal-associated_CS"/>
</dbReference>
<evidence type="ECO:0000256" key="6">
    <source>
        <dbReference type="ARBA" id="ARBA00022741"/>
    </source>
</evidence>
<dbReference type="PATRIC" id="fig|679936.5.peg.1371"/>
<feature type="transmembrane region" description="Helical" evidence="14">
    <location>
        <begin position="434"/>
        <end position="454"/>
    </location>
</feature>
<dbReference type="Gene3D" id="3.40.1110.10">
    <property type="entry name" value="Calcium-transporting ATPase, cytoplasmic domain N"/>
    <property type="match status" value="1"/>
</dbReference>
<keyword evidence="10 14" id="KW-1133">Transmembrane helix</keyword>
<keyword evidence="14" id="KW-1003">Cell membrane</keyword>
<dbReference type="NCBIfam" id="TIGR01494">
    <property type="entry name" value="ATPase_P-type"/>
    <property type="match status" value="1"/>
</dbReference>
<feature type="transmembrane region" description="Helical" evidence="14">
    <location>
        <begin position="749"/>
        <end position="768"/>
    </location>
</feature>
<keyword evidence="16" id="KW-0378">Hydrolase</keyword>
<dbReference type="EMBL" id="CP003179">
    <property type="protein sequence ID" value="AEW04805.1"/>
    <property type="molecule type" value="Genomic_DNA"/>
</dbReference>
<organism evidence="16 17">
    <name type="scientific">Sulfobacillus acidophilus (strain ATCC 700253 / DSM 10332 / NAL)</name>
    <dbReference type="NCBI Taxonomy" id="679936"/>
    <lineage>
        <taxon>Bacteria</taxon>
        <taxon>Bacillati</taxon>
        <taxon>Bacillota</taxon>
        <taxon>Clostridia</taxon>
        <taxon>Eubacteriales</taxon>
        <taxon>Clostridiales Family XVII. Incertae Sedis</taxon>
        <taxon>Sulfobacillus</taxon>
    </lineage>
</organism>
<comment type="subcellular location">
    <subcellularLocation>
        <location evidence="1">Cell membrane</location>
        <topology evidence="1">Multi-pass membrane protein</topology>
    </subcellularLocation>
</comment>
<evidence type="ECO:0000256" key="10">
    <source>
        <dbReference type="ARBA" id="ARBA00022989"/>
    </source>
</evidence>
<dbReference type="PROSITE" id="PS01047">
    <property type="entry name" value="HMA_1"/>
    <property type="match status" value="1"/>
</dbReference>
<dbReference type="FunFam" id="3.30.70.100:FF:000005">
    <property type="entry name" value="Copper-exporting P-type ATPase A"/>
    <property type="match status" value="1"/>
</dbReference>
<evidence type="ECO:0000256" key="3">
    <source>
        <dbReference type="ARBA" id="ARBA00012517"/>
    </source>
</evidence>
<dbReference type="SFLD" id="SFLDG00002">
    <property type="entry name" value="C1.7:_P-type_atpase_like"/>
    <property type="match status" value="1"/>
</dbReference>
<keyword evidence="8 14" id="KW-0067">ATP-binding</keyword>